<feature type="transmembrane region" description="Helical" evidence="13">
    <location>
        <begin position="101"/>
        <end position="122"/>
    </location>
</feature>
<comment type="subunit">
    <text evidence="11">The complex is composed of two ATP-binding proteins (NikD and NikE), two transmembrane proteins (NikB and NikC) and a solute-binding protein (NikA).</text>
</comment>
<dbReference type="InterPro" id="IPR035906">
    <property type="entry name" value="MetI-like_sf"/>
</dbReference>
<evidence type="ECO:0000256" key="12">
    <source>
        <dbReference type="ARBA" id="ARBA00044774"/>
    </source>
</evidence>
<evidence type="ECO:0000256" key="6">
    <source>
        <dbReference type="ARBA" id="ARBA00022989"/>
    </source>
</evidence>
<dbReference type="EMBL" id="CZBE01000008">
    <property type="protein sequence ID" value="CUP62749.1"/>
    <property type="molecule type" value="Genomic_DNA"/>
</dbReference>
<evidence type="ECO:0000256" key="11">
    <source>
        <dbReference type="ARBA" id="ARBA00038669"/>
    </source>
</evidence>
<feature type="transmembrane region" description="Helical" evidence="13">
    <location>
        <begin position="9"/>
        <end position="29"/>
    </location>
</feature>
<evidence type="ECO:0000313" key="18">
    <source>
        <dbReference type="Proteomes" id="UP000260828"/>
    </source>
</evidence>
<evidence type="ECO:0000256" key="13">
    <source>
        <dbReference type="RuleBase" id="RU363032"/>
    </source>
</evidence>
<keyword evidence="9 13" id="KW-0472">Membrane</keyword>
<dbReference type="CDD" id="cd06261">
    <property type="entry name" value="TM_PBP2"/>
    <property type="match status" value="1"/>
</dbReference>
<dbReference type="EMBL" id="QVME01000001">
    <property type="protein sequence ID" value="RGE69813.1"/>
    <property type="molecule type" value="Genomic_DNA"/>
</dbReference>
<dbReference type="InterPro" id="IPR050045">
    <property type="entry name" value="Opp2B"/>
</dbReference>
<keyword evidence="2 13" id="KW-0813">Transport</keyword>
<feature type="domain" description="ABC transmembrane type-1" evidence="14">
    <location>
        <begin position="95"/>
        <end position="292"/>
    </location>
</feature>
<evidence type="ECO:0000313" key="15">
    <source>
        <dbReference type="EMBL" id="CUP62749.1"/>
    </source>
</evidence>
<dbReference type="Proteomes" id="UP000095765">
    <property type="component" value="Unassembled WGS sequence"/>
</dbReference>
<evidence type="ECO:0000313" key="16">
    <source>
        <dbReference type="EMBL" id="RGE69813.1"/>
    </source>
</evidence>
<dbReference type="Pfam" id="PF19300">
    <property type="entry name" value="BPD_transp_1_N"/>
    <property type="match status" value="1"/>
</dbReference>
<proteinExistence type="inferred from homology"/>
<name>A0A174PY49_9FIRM</name>
<dbReference type="SUPFAM" id="SSF161098">
    <property type="entry name" value="MetI-like"/>
    <property type="match status" value="1"/>
</dbReference>
<feature type="transmembrane region" description="Helical" evidence="13">
    <location>
        <begin position="170"/>
        <end position="189"/>
    </location>
</feature>
<feature type="transmembrane region" description="Helical" evidence="13">
    <location>
        <begin position="134"/>
        <end position="158"/>
    </location>
</feature>
<protein>
    <recommendedName>
        <fullName evidence="12">Nickel import system permease protein NikB</fullName>
    </recommendedName>
</protein>
<accession>A0A174PY49</accession>
<evidence type="ECO:0000256" key="1">
    <source>
        <dbReference type="ARBA" id="ARBA00004651"/>
    </source>
</evidence>
<dbReference type="Pfam" id="PF00528">
    <property type="entry name" value="BPD_transp_1"/>
    <property type="match status" value="1"/>
</dbReference>
<feature type="transmembrane region" description="Helical" evidence="13">
    <location>
        <begin position="275"/>
        <end position="299"/>
    </location>
</feature>
<keyword evidence="6 13" id="KW-1133">Transmembrane helix</keyword>
<sequence>MGRFILKRVLLMIPILFGVTIIVFTVMSFTPGDPARLMLGQAAPKEAVEQLREEMGLNDPFVVRYVRYMGDALHGDFGTSYRTGRPVFEEIFVRFPVTLKLALTSIALVILIGIPIGILSAVKQYSFLDVISTVSAMLMASIPGFWLGLMMILLFSLHLGWLPSNGIGSFSHYIMPTIALALPIAAEVLRMTRSTMLETIRQDYIRTARSKGATEKIVIWRHALKNALLPVITVIGSEFGGLLGGTILIESVFAIPGLGSLVVNSIRTKDVPQVMAATLFIALIFCVVLLLVDIAYAYIDPRVKARYEQKR</sequence>
<reference evidence="15 17" key="1">
    <citation type="submission" date="2015-09" db="EMBL/GenBank/DDBJ databases">
        <authorList>
            <consortium name="Pathogen Informatics"/>
        </authorList>
    </citation>
    <scope>NUCLEOTIDE SEQUENCE [LARGE SCALE GENOMIC DNA]</scope>
    <source>
        <strain evidence="15 17">2789STDY5834939</strain>
    </source>
</reference>
<dbReference type="OrthoDB" id="9769919at2"/>
<evidence type="ECO:0000256" key="4">
    <source>
        <dbReference type="ARBA" id="ARBA00022596"/>
    </source>
</evidence>
<keyword evidence="3" id="KW-1003">Cell membrane</keyword>
<dbReference type="RefSeq" id="WP_006875322.1">
    <property type="nucleotide sequence ID" value="NZ_CABIWA010000011.1"/>
</dbReference>
<evidence type="ECO:0000256" key="5">
    <source>
        <dbReference type="ARBA" id="ARBA00022692"/>
    </source>
</evidence>
<evidence type="ECO:0000256" key="3">
    <source>
        <dbReference type="ARBA" id="ARBA00022475"/>
    </source>
</evidence>
<comment type="subcellular location">
    <subcellularLocation>
        <location evidence="1 13">Cell membrane</location>
        <topology evidence="1 13">Multi-pass membrane protein</topology>
    </subcellularLocation>
</comment>
<dbReference type="InterPro" id="IPR000515">
    <property type="entry name" value="MetI-like"/>
</dbReference>
<dbReference type="PANTHER" id="PTHR43163:SF6">
    <property type="entry name" value="DIPEPTIDE TRANSPORT SYSTEM PERMEASE PROTEIN DPPB-RELATED"/>
    <property type="match status" value="1"/>
</dbReference>
<dbReference type="Gene3D" id="1.10.3720.10">
    <property type="entry name" value="MetI-like"/>
    <property type="match status" value="1"/>
</dbReference>
<keyword evidence="4" id="KW-0533">Nickel</keyword>
<evidence type="ECO:0000256" key="9">
    <source>
        <dbReference type="ARBA" id="ARBA00023136"/>
    </source>
</evidence>
<dbReference type="Proteomes" id="UP000260828">
    <property type="component" value="Unassembled WGS sequence"/>
</dbReference>
<evidence type="ECO:0000256" key="2">
    <source>
        <dbReference type="ARBA" id="ARBA00022448"/>
    </source>
</evidence>
<gene>
    <name evidence="15" type="primary">gsiC_3</name>
    <name evidence="16" type="ORF">DXC40_01760</name>
    <name evidence="15" type="ORF">ERS852551_01397</name>
</gene>
<dbReference type="InterPro" id="IPR045621">
    <property type="entry name" value="BPD_transp_1_N"/>
</dbReference>
<reference evidence="16 18" key="2">
    <citation type="submission" date="2018-08" db="EMBL/GenBank/DDBJ databases">
        <title>A genome reference for cultivated species of the human gut microbiota.</title>
        <authorList>
            <person name="Zou Y."/>
            <person name="Xue W."/>
            <person name="Luo G."/>
        </authorList>
    </citation>
    <scope>NUCLEOTIDE SEQUENCE [LARGE SCALE GENOMIC DNA]</scope>
    <source>
        <strain evidence="16 18">TF05-12AC</strain>
    </source>
</reference>
<dbReference type="PROSITE" id="PS50928">
    <property type="entry name" value="ABC_TM1"/>
    <property type="match status" value="1"/>
</dbReference>
<dbReference type="NCBIfam" id="NF045470">
    <property type="entry name" value="Opp2B"/>
    <property type="match status" value="1"/>
</dbReference>
<evidence type="ECO:0000313" key="17">
    <source>
        <dbReference type="Proteomes" id="UP000095765"/>
    </source>
</evidence>
<keyword evidence="7" id="KW-0406">Ion transport</keyword>
<evidence type="ECO:0000256" key="7">
    <source>
        <dbReference type="ARBA" id="ARBA00023065"/>
    </source>
</evidence>
<dbReference type="GeneID" id="72465427"/>
<evidence type="ECO:0000259" key="14">
    <source>
        <dbReference type="PROSITE" id="PS50928"/>
    </source>
</evidence>
<dbReference type="GO" id="GO:0005886">
    <property type="term" value="C:plasma membrane"/>
    <property type="evidence" value="ECO:0007669"/>
    <property type="project" value="UniProtKB-SubCell"/>
</dbReference>
<feature type="transmembrane region" description="Helical" evidence="13">
    <location>
        <begin position="227"/>
        <end position="255"/>
    </location>
</feature>
<dbReference type="AlphaFoldDB" id="A0A174PY49"/>
<evidence type="ECO:0000256" key="10">
    <source>
        <dbReference type="ARBA" id="ARBA00024202"/>
    </source>
</evidence>
<keyword evidence="8" id="KW-0921">Nickel transport</keyword>
<keyword evidence="5 13" id="KW-0812">Transmembrane</keyword>
<comment type="similarity">
    <text evidence="10">Belongs to the binding-protein-dependent transport system permease family. OppBC subfamily.</text>
</comment>
<evidence type="ECO:0000256" key="8">
    <source>
        <dbReference type="ARBA" id="ARBA00023112"/>
    </source>
</evidence>
<dbReference type="PANTHER" id="PTHR43163">
    <property type="entry name" value="DIPEPTIDE TRANSPORT SYSTEM PERMEASE PROTEIN DPPB-RELATED"/>
    <property type="match status" value="1"/>
</dbReference>
<organism evidence="15 17">
    <name type="scientific">Anaerotruncus colihominis</name>
    <dbReference type="NCBI Taxonomy" id="169435"/>
    <lineage>
        <taxon>Bacteria</taxon>
        <taxon>Bacillati</taxon>
        <taxon>Bacillota</taxon>
        <taxon>Clostridia</taxon>
        <taxon>Eubacteriales</taxon>
        <taxon>Oscillospiraceae</taxon>
        <taxon>Anaerotruncus</taxon>
    </lineage>
</organism>
<dbReference type="GO" id="GO:0015099">
    <property type="term" value="F:nickel cation transmembrane transporter activity"/>
    <property type="evidence" value="ECO:0007669"/>
    <property type="project" value="InterPro"/>
</dbReference>